<keyword evidence="13" id="KW-1185">Reference proteome</keyword>
<evidence type="ECO:0000259" key="11">
    <source>
        <dbReference type="PROSITE" id="PS50879"/>
    </source>
</evidence>
<evidence type="ECO:0000256" key="9">
    <source>
        <dbReference type="ARBA" id="ARBA00022842"/>
    </source>
</evidence>
<dbReference type="EMBL" id="OZ004257">
    <property type="protein sequence ID" value="CAK7909734.1"/>
    <property type="molecule type" value="Genomic_DNA"/>
</dbReference>
<dbReference type="PANTHER" id="PTHR10642:SF26">
    <property type="entry name" value="RIBONUCLEASE H1"/>
    <property type="match status" value="1"/>
</dbReference>
<keyword evidence="5 10" id="KW-0540">Nuclease</keyword>
<keyword evidence="7 10" id="KW-0255">Endonuclease</keyword>
<organism evidence="12 13">
    <name type="scientific">[Candida] anglica</name>
    <dbReference type="NCBI Taxonomy" id="148631"/>
    <lineage>
        <taxon>Eukaryota</taxon>
        <taxon>Fungi</taxon>
        <taxon>Dikarya</taxon>
        <taxon>Ascomycota</taxon>
        <taxon>Saccharomycotina</taxon>
        <taxon>Pichiomycetes</taxon>
        <taxon>Debaryomycetaceae</taxon>
        <taxon>Kurtzmaniella</taxon>
    </lineage>
</organism>
<evidence type="ECO:0000256" key="3">
    <source>
        <dbReference type="ARBA" id="ARBA00005300"/>
    </source>
</evidence>
<dbReference type="Gene3D" id="3.30.420.10">
    <property type="entry name" value="Ribonuclease H-like superfamily/Ribonuclease H"/>
    <property type="match status" value="1"/>
</dbReference>
<dbReference type="Pfam" id="PF01693">
    <property type="entry name" value="Cauli_VI"/>
    <property type="match status" value="1"/>
</dbReference>
<dbReference type="Proteomes" id="UP001497600">
    <property type="component" value="Chromosome E"/>
</dbReference>
<dbReference type="SUPFAM" id="SSF55658">
    <property type="entry name" value="L9 N-domain-like"/>
    <property type="match status" value="1"/>
</dbReference>
<gene>
    <name evidence="12" type="ORF">CAAN4_E16270</name>
</gene>
<dbReference type="InterPro" id="IPR036397">
    <property type="entry name" value="RNaseH_sf"/>
</dbReference>
<dbReference type="InterPro" id="IPR017067">
    <property type="entry name" value="RNase_H1_euk"/>
</dbReference>
<dbReference type="InterPro" id="IPR002156">
    <property type="entry name" value="RNaseH_domain"/>
</dbReference>
<dbReference type="PANTHER" id="PTHR10642">
    <property type="entry name" value="RIBONUCLEASE H1"/>
    <property type="match status" value="1"/>
</dbReference>
<name>A0ABP0EDS7_9ASCO</name>
<dbReference type="InterPro" id="IPR037056">
    <property type="entry name" value="RNase_H1_N_sf"/>
</dbReference>
<sequence length="266" mass="30431">MPGGEPARYYAVARGRRTGIFETWKEVQPLLFRYKGGIVKRFDDFESASEFYHNKKDYFADTYLVGSINTSKKHDEPTIQGIYIDGACRGNGKYLSPPAGYGIYFGDNDVRNAAIPMKNQLVTNTNQRAEISAALYTLEYIQRELKNILKHGDNTKYRINTDSKYVILSITEYAKKWELRGWTRNKDNTVVANSDLIQKCREIYLKICDIYTHRGWSDLEFVHVKGHGSNKGNIEADKLANQAVDYAEARGWQNKGTRVAKDIDSD</sequence>
<evidence type="ECO:0000256" key="1">
    <source>
        <dbReference type="ARBA" id="ARBA00000077"/>
    </source>
</evidence>
<evidence type="ECO:0000256" key="4">
    <source>
        <dbReference type="ARBA" id="ARBA00012180"/>
    </source>
</evidence>
<evidence type="ECO:0000313" key="12">
    <source>
        <dbReference type="EMBL" id="CAK7909734.1"/>
    </source>
</evidence>
<evidence type="ECO:0000256" key="5">
    <source>
        <dbReference type="ARBA" id="ARBA00022722"/>
    </source>
</evidence>
<evidence type="ECO:0000256" key="7">
    <source>
        <dbReference type="ARBA" id="ARBA00022759"/>
    </source>
</evidence>
<evidence type="ECO:0000313" key="13">
    <source>
        <dbReference type="Proteomes" id="UP001497600"/>
    </source>
</evidence>
<dbReference type="PROSITE" id="PS50879">
    <property type="entry name" value="RNASE_H_1"/>
    <property type="match status" value="1"/>
</dbReference>
<dbReference type="InterPro" id="IPR012337">
    <property type="entry name" value="RNaseH-like_sf"/>
</dbReference>
<reference evidence="12 13" key="1">
    <citation type="submission" date="2024-01" db="EMBL/GenBank/DDBJ databases">
        <authorList>
            <consortium name="Genoscope - CEA"/>
            <person name="William W."/>
        </authorList>
    </citation>
    <scope>NUCLEOTIDE SEQUENCE [LARGE SCALE GENOMIC DNA]</scope>
    <source>
        <strain evidence="12 13">29B2s-10</strain>
    </source>
</reference>
<dbReference type="Gene3D" id="3.40.970.10">
    <property type="entry name" value="Ribonuclease H1, N-terminal domain"/>
    <property type="match status" value="1"/>
</dbReference>
<comment type="similarity">
    <text evidence="3 10">Belongs to the RNase H family.</text>
</comment>
<dbReference type="Pfam" id="PF00075">
    <property type="entry name" value="RNase_H"/>
    <property type="match status" value="1"/>
</dbReference>
<protein>
    <recommendedName>
        <fullName evidence="4 10">Ribonuclease H</fullName>
        <shortName evidence="10">RNase H</shortName>
        <ecNumber evidence="4 10">3.1.26.4</ecNumber>
    </recommendedName>
</protein>
<evidence type="ECO:0000256" key="2">
    <source>
        <dbReference type="ARBA" id="ARBA00001946"/>
    </source>
</evidence>
<evidence type="ECO:0000256" key="6">
    <source>
        <dbReference type="ARBA" id="ARBA00022723"/>
    </source>
</evidence>
<evidence type="ECO:0000256" key="10">
    <source>
        <dbReference type="PIRNR" id="PIRNR036852"/>
    </source>
</evidence>
<comment type="function">
    <text evidence="10">Endonuclease that specifically degrades the RNA of RNA-DNA hybrids.</text>
</comment>
<comment type="catalytic activity">
    <reaction evidence="1 10">
        <text>Endonucleolytic cleavage to 5'-phosphomonoester.</text>
        <dbReference type="EC" id="3.1.26.4"/>
    </reaction>
</comment>
<evidence type="ECO:0000256" key="8">
    <source>
        <dbReference type="ARBA" id="ARBA00022801"/>
    </source>
</evidence>
<accession>A0ABP0EDS7</accession>
<dbReference type="PIRSF" id="PIRSF036852">
    <property type="entry name" value="Ribonuclease_H1_euk"/>
    <property type="match status" value="1"/>
</dbReference>
<feature type="domain" description="RNase H type-1" evidence="11">
    <location>
        <begin position="76"/>
        <end position="245"/>
    </location>
</feature>
<keyword evidence="9 10" id="KW-0460">Magnesium</keyword>
<dbReference type="InterPro" id="IPR009027">
    <property type="entry name" value="Ribosomal_bL9/RNase_H1_N"/>
</dbReference>
<dbReference type="EC" id="3.1.26.4" evidence="4 10"/>
<comment type="cofactor">
    <cofactor evidence="2 10">
        <name>Mg(2+)</name>
        <dbReference type="ChEBI" id="CHEBI:18420"/>
    </cofactor>
</comment>
<dbReference type="SUPFAM" id="SSF53098">
    <property type="entry name" value="Ribonuclease H-like"/>
    <property type="match status" value="1"/>
</dbReference>
<keyword evidence="6 10" id="KW-0479">Metal-binding</keyword>
<dbReference type="CDD" id="cd09280">
    <property type="entry name" value="RNase_HI_eukaryote_like"/>
    <property type="match status" value="1"/>
</dbReference>
<dbReference type="InterPro" id="IPR011320">
    <property type="entry name" value="RNase_H1_N"/>
</dbReference>
<proteinExistence type="inferred from homology"/>
<keyword evidence="8 10" id="KW-0378">Hydrolase</keyword>
<dbReference type="InterPro" id="IPR050092">
    <property type="entry name" value="RNase_H"/>
</dbReference>